<gene>
    <name evidence="2" type="ORF">EV193_106342</name>
</gene>
<organism evidence="2 3">
    <name type="scientific">Herbihabitans rhizosphaerae</name>
    <dbReference type="NCBI Taxonomy" id="1872711"/>
    <lineage>
        <taxon>Bacteria</taxon>
        <taxon>Bacillati</taxon>
        <taxon>Actinomycetota</taxon>
        <taxon>Actinomycetes</taxon>
        <taxon>Pseudonocardiales</taxon>
        <taxon>Pseudonocardiaceae</taxon>
        <taxon>Herbihabitans</taxon>
    </lineage>
</organism>
<keyword evidence="3" id="KW-1185">Reference proteome</keyword>
<sequence length="274" mass="29328">MSVPDLSYDAEAPYDVVVTPVAERPGVAIAECRFDNVEGDPVDAYLVSPVDTPPRAGVVFQHSTGGRGAFLAEAIRLAEAGGIGLCLPVTFQASGELLPMIRQSIFAIRRGAAILLRHTERLGCVGHSAGAMMAAVVSGIDRRFECFVYEVGMSGLSFHIRDSQHPMWQARRATTPPDELDALLAEISPYDAVHFVGEAAGTPALFQAARFDIGVTAAEYQTFFDAGSDPKELHWYDSGHEASYDVAAQADRARFLAAHLDLPALPGTLADRVG</sequence>
<name>A0A4Q7KLI2_9PSEU</name>
<protein>
    <submittedName>
        <fullName evidence="2">Prolyl oligopeptidase family protein</fullName>
    </submittedName>
</protein>
<evidence type="ECO:0000259" key="1">
    <source>
        <dbReference type="Pfam" id="PF00326"/>
    </source>
</evidence>
<dbReference type="RefSeq" id="WP_130345691.1">
    <property type="nucleotide sequence ID" value="NZ_SGWQ01000006.1"/>
</dbReference>
<comment type="caution">
    <text evidence="2">The sequence shown here is derived from an EMBL/GenBank/DDBJ whole genome shotgun (WGS) entry which is preliminary data.</text>
</comment>
<evidence type="ECO:0000313" key="2">
    <source>
        <dbReference type="EMBL" id="RZS37104.1"/>
    </source>
</evidence>
<proteinExistence type="predicted"/>
<dbReference type="GO" id="GO:0006508">
    <property type="term" value="P:proteolysis"/>
    <property type="evidence" value="ECO:0007669"/>
    <property type="project" value="InterPro"/>
</dbReference>
<dbReference type="Proteomes" id="UP000294257">
    <property type="component" value="Unassembled WGS sequence"/>
</dbReference>
<dbReference type="Gene3D" id="3.40.50.1820">
    <property type="entry name" value="alpha/beta hydrolase"/>
    <property type="match status" value="1"/>
</dbReference>
<dbReference type="AlphaFoldDB" id="A0A4Q7KLI2"/>
<dbReference type="SUPFAM" id="SSF53474">
    <property type="entry name" value="alpha/beta-Hydrolases"/>
    <property type="match status" value="1"/>
</dbReference>
<accession>A0A4Q7KLI2</accession>
<feature type="domain" description="Peptidase S9 prolyl oligopeptidase catalytic" evidence="1">
    <location>
        <begin position="119"/>
        <end position="260"/>
    </location>
</feature>
<reference evidence="2 3" key="1">
    <citation type="submission" date="2019-02" db="EMBL/GenBank/DDBJ databases">
        <title>Genomic Encyclopedia of Type Strains, Phase IV (KMG-IV): sequencing the most valuable type-strain genomes for metagenomic binning, comparative biology and taxonomic classification.</title>
        <authorList>
            <person name="Goeker M."/>
        </authorList>
    </citation>
    <scope>NUCLEOTIDE SEQUENCE [LARGE SCALE GENOMIC DNA]</scope>
    <source>
        <strain evidence="2 3">DSM 101727</strain>
    </source>
</reference>
<dbReference type="InterPro" id="IPR029058">
    <property type="entry name" value="AB_hydrolase_fold"/>
</dbReference>
<dbReference type="OrthoDB" id="3668964at2"/>
<dbReference type="Pfam" id="PF00326">
    <property type="entry name" value="Peptidase_S9"/>
    <property type="match status" value="1"/>
</dbReference>
<dbReference type="InterPro" id="IPR001375">
    <property type="entry name" value="Peptidase_S9_cat"/>
</dbReference>
<dbReference type="GO" id="GO:0008236">
    <property type="term" value="F:serine-type peptidase activity"/>
    <property type="evidence" value="ECO:0007669"/>
    <property type="project" value="InterPro"/>
</dbReference>
<evidence type="ECO:0000313" key="3">
    <source>
        <dbReference type="Proteomes" id="UP000294257"/>
    </source>
</evidence>
<dbReference type="EMBL" id="SGWQ01000006">
    <property type="protein sequence ID" value="RZS37104.1"/>
    <property type="molecule type" value="Genomic_DNA"/>
</dbReference>